<evidence type="ECO:0000256" key="3">
    <source>
        <dbReference type="ARBA" id="ARBA00022617"/>
    </source>
</evidence>
<dbReference type="PRINTS" id="PR00385">
    <property type="entry name" value="P450"/>
</dbReference>
<dbReference type="GO" id="GO:0008395">
    <property type="term" value="F:steroid hydroxylase activity"/>
    <property type="evidence" value="ECO:0007669"/>
    <property type="project" value="TreeGrafter"/>
</dbReference>
<dbReference type="PANTHER" id="PTHR24300:SF376">
    <property type="entry name" value="CYTOCHROME P450 15A1"/>
    <property type="match status" value="1"/>
</dbReference>
<dbReference type="GO" id="GO:0006082">
    <property type="term" value="P:organic acid metabolic process"/>
    <property type="evidence" value="ECO:0007669"/>
    <property type="project" value="TreeGrafter"/>
</dbReference>
<sequence>MEIFFASIILFLIIEGIILIVKEFKRPQNFPPGPNWLLPFVGSSKYLKKLSQELGGQHKAFDYLSKKYNSPIFSIKLGRELVVVVRSYELIKEVHSREEFDGRPDNFFMRLRTMGTRLGITCTDGRLWQEQRSFVVRQLRNVGYGKSKMEEQIHVELNEILEIIRSSKDTPIWPGETNFIATSVINILWTFTTGAKIKRNDARLIKFLNLLQKRSKAFEISGGYLNQMPWLRFFAPEATGYNLVKNLNSEFYKFFMEVINEHLMTYSEDKSNEDLIYAYIKEMNEQKDKENSTFKIDQLVMVILDIFIAGASSTGITIDLALMSMLIYPEIQMKVQKEIDEILNEDSEMLKYFDKKKMPFTEAVLLEVQRFYSIVPISGPRRILKPTTLAGYNLPKDTTVLIGLETIHKDENHWKDPQNFRPERFLDEKNNICNTERLFPFGAGKRRCLGDQLAKSCLFTFFVEILKEFSLEKCESDLPSNDLLPGMLLSPKPYKILFRKRKN</sequence>
<keyword evidence="10" id="KW-0472">Membrane</keyword>
<organism evidence="11 12">
    <name type="scientific">Polypedilum vanderplanki</name>
    <name type="common">Sleeping chironomid midge</name>
    <dbReference type="NCBI Taxonomy" id="319348"/>
    <lineage>
        <taxon>Eukaryota</taxon>
        <taxon>Metazoa</taxon>
        <taxon>Ecdysozoa</taxon>
        <taxon>Arthropoda</taxon>
        <taxon>Hexapoda</taxon>
        <taxon>Insecta</taxon>
        <taxon>Pterygota</taxon>
        <taxon>Neoptera</taxon>
        <taxon>Endopterygota</taxon>
        <taxon>Diptera</taxon>
        <taxon>Nematocera</taxon>
        <taxon>Chironomoidea</taxon>
        <taxon>Chironomidae</taxon>
        <taxon>Chironominae</taxon>
        <taxon>Polypedilum</taxon>
        <taxon>Polypedilum</taxon>
    </lineage>
</organism>
<name>A0A9J6BGB0_POLVA</name>
<reference evidence="11" key="1">
    <citation type="submission" date="2021-03" db="EMBL/GenBank/DDBJ databases">
        <title>Chromosome level genome of the anhydrobiotic midge Polypedilum vanderplanki.</title>
        <authorList>
            <person name="Yoshida Y."/>
            <person name="Kikawada T."/>
            <person name="Gusev O."/>
        </authorList>
    </citation>
    <scope>NUCLEOTIDE SEQUENCE</scope>
    <source>
        <strain evidence="11">NIAS01</strain>
        <tissue evidence="11">Whole body or cell culture</tissue>
    </source>
</reference>
<accession>A0A9J6BGB0</accession>
<keyword evidence="6 8" id="KW-0408">Iron</keyword>
<dbReference type="Gene3D" id="1.10.630.10">
    <property type="entry name" value="Cytochrome P450"/>
    <property type="match status" value="1"/>
</dbReference>
<dbReference type="OrthoDB" id="3934656at2759"/>
<keyword evidence="7 9" id="KW-0503">Monooxygenase</keyword>
<evidence type="ECO:0000256" key="6">
    <source>
        <dbReference type="ARBA" id="ARBA00023004"/>
    </source>
</evidence>
<dbReference type="SUPFAM" id="SSF48264">
    <property type="entry name" value="Cytochrome P450"/>
    <property type="match status" value="1"/>
</dbReference>
<dbReference type="GO" id="GO:0005737">
    <property type="term" value="C:cytoplasm"/>
    <property type="evidence" value="ECO:0007669"/>
    <property type="project" value="TreeGrafter"/>
</dbReference>
<dbReference type="InterPro" id="IPR002401">
    <property type="entry name" value="Cyt_P450_E_grp-I"/>
</dbReference>
<evidence type="ECO:0008006" key="13">
    <source>
        <dbReference type="Google" id="ProtNLM"/>
    </source>
</evidence>
<dbReference type="InterPro" id="IPR050182">
    <property type="entry name" value="Cytochrome_P450_fam2"/>
</dbReference>
<dbReference type="PROSITE" id="PS00086">
    <property type="entry name" value="CYTOCHROME_P450"/>
    <property type="match status" value="1"/>
</dbReference>
<keyword evidence="12" id="KW-1185">Reference proteome</keyword>
<evidence type="ECO:0000256" key="8">
    <source>
        <dbReference type="PIRSR" id="PIRSR602401-1"/>
    </source>
</evidence>
<evidence type="ECO:0000256" key="4">
    <source>
        <dbReference type="ARBA" id="ARBA00022723"/>
    </source>
</evidence>
<dbReference type="FunFam" id="1.10.630.10:FF:000036">
    <property type="entry name" value="CYtochrome P450 family"/>
    <property type="match status" value="1"/>
</dbReference>
<dbReference type="EMBL" id="JADBJN010000004">
    <property type="protein sequence ID" value="KAG5668813.1"/>
    <property type="molecule type" value="Genomic_DNA"/>
</dbReference>
<dbReference type="InterPro" id="IPR001128">
    <property type="entry name" value="Cyt_P450"/>
</dbReference>
<dbReference type="GO" id="GO:0020037">
    <property type="term" value="F:heme binding"/>
    <property type="evidence" value="ECO:0007669"/>
    <property type="project" value="InterPro"/>
</dbReference>
<dbReference type="PRINTS" id="PR00463">
    <property type="entry name" value="EP450I"/>
</dbReference>
<comment type="similarity">
    <text evidence="2 9">Belongs to the cytochrome P450 family.</text>
</comment>
<keyword evidence="10" id="KW-1133">Transmembrane helix</keyword>
<dbReference type="InterPro" id="IPR017972">
    <property type="entry name" value="Cyt_P450_CS"/>
</dbReference>
<dbReference type="Pfam" id="PF00067">
    <property type="entry name" value="p450"/>
    <property type="match status" value="1"/>
</dbReference>
<protein>
    <recommendedName>
        <fullName evidence="13">Cytochrome P450</fullName>
    </recommendedName>
</protein>
<evidence type="ECO:0000256" key="1">
    <source>
        <dbReference type="ARBA" id="ARBA00001971"/>
    </source>
</evidence>
<keyword evidence="3 8" id="KW-0349">Heme</keyword>
<comment type="cofactor">
    <cofactor evidence="1 8">
        <name>heme</name>
        <dbReference type="ChEBI" id="CHEBI:30413"/>
    </cofactor>
</comment>
<evidence type="ECO:0000256" key="7">
    <source>
        <dbReference type="ARBA" id="ARBA00023033"/>
    </source>
</evidence>
<dbReference type="GO" id="GO:0006805">
    <property type="term" value="P:xenobiotic metabolic process"/>
    <property type="evidence" value="ECO:0007669"/>
    <property type="project" value="TreeGrafter"/>
</dbReference>
<dbReference type="InterPro" id="IPR036396">
    <property type="entry name" value="Cyt_P450_sf"/>
</dbReference>
<dbReference type="GO" id="GO:0005506">
    <property type="term" value="F:iron ion binding"/>
    <property type="evidence" value="ECO:0007669"/>
    <property type="project" value="InterPro"/>
</dbReference>
<dbReference type="PANTHER" id="PTHR24300">
    <property type="entry name" value="CYTOCHROME P450 508A4-RELATED"/>
    <property type="match status" value="1"/>
</dbReference>
<evidence type="ECO:0000256" key="9">
    <source>
        <dbReference type="RuleBase" id="RU000461"/>
    </source>
</evidence>
<evidence type="ECO:0000256" key="2">
    <source>
        <dbReference type="ARBA" id="ARBA00010617"/>
    </source>
</evidence>
<dbReference type="Proteomes" id="UP001107558">
    <property type="component" value="Chromosome 4"/>
</dbReference>
<feature type="transmembrane region" description="Helical" evidence="10">
    <location>
        <begin position="299"/>
        <end position="328"/>
    </location>
</feature>
<evidence type="ECO:0000313" key="11">
    <source>
        <dbReference type="EMBL" id="KAG5668813.1"/>
    </source>
</evidence>
<feature type="binding site" description="axial binding residue" evidence="8">
    <location>
        <position position="448"/>
    </location>
    <ligand>
        <name>heme</name>
        <dbReference type="ChEBI" id="CHEBI:30413"/>
    </ligand>
    <ligandPart>
        <name>Fe</name>
        <dbReference type="ChEBI" id="CHEBI:18248"/>
    </ligandPart>
</feature>
<keyword evidence="10" id="KW-0812">Transmembrane</keyword>
<proteinExistence type="inferred from homology"/>
<evidence type="ECO:0000313" key="12">
    <source>
        <dbReference type="Proteomes" id="UP001107558"/>
    </source>
</evidence>
<dbReference type="GO" id="GO:0016712">
    <property type="term" value="F:oxidoreductase activity, acting on paired donors, with incorporation or reduction of molecular oxygen, reduced flavin or flavoprotein as one donor, and incorporation of one atom of oxygen"/>
    <property type="evidence" value="ECO:0007669"/>
    <property type="project" value="TreeGrafter"/>
</dbReference>
<dbReference type="AlphaFoldDB" id="A0A9J6BGB0"/>
<comment type="caution">
    <text evidence="11">The sequence shown here is derived from an EMBL/GenBank/DDBJ whole genome shotgun (WGS) entry which is preliminary data.</text>
</comment>
<gene>
    <name evidence="11" type="ORF">PVAND_016737</name>
</gene>
<keyword evidence="4 8" id="KW-0479">Metal-binding</keyword>
<evidence type="ECO:0000256" key="10">
    <source>
        <dbReference type="SAM" id="Phobius"/>
    </source>
</evidence>
<dbReference type="CDD" id="cd20651">
    <property type="entry name" value="CYP15A1-like"/>
    <property type="match status" value="1"/>
</dbReference>
<evidence type="ECO:0000256" key="5">
    <source>
        <dbReference type="ARBA" id="ARBA00023002"/>
    </source>
</evidence>
<keyword evidence="5 9" id="KW-0560">Oxidoreductase</keyword>